<evidence type="ECO:0000313" key="2">
    <source>
        <dbReference type="EMBL" id="MFB9626907.1"/>
    </source>
</evidence>
<comment type="caution">
    <text evidence="2">The sequence shown here is derived from an EMBL/GenBank/DDBJ whole genome shotgun (WGS) entry which is preliminary data.</text>
</comment>
<keyword evidence="3" id="KW-1185">Reference proteome</keyword>
<sequence length="152" mass="16245">MTGWWVALATLALGTVIGVVRLRRDGRVRDTGDTGEDRLSGAELGVGLGERATLVQFSTAFCQPCRATRRILADVSELVPGVSHVEIDAESRLDLVRRLDIMRTPTVLVLDAGGRIVKRAAGQPRKADVLAALAAAVPPPPSQESSHQPDEM</sequence>
<accession>A0ABV5S5G4</accession>
<dbReference type="EMBL" id="JBHMBW010000026">
    <property type="protein sequence ID" value="MFB9626907.1"/>
    <property type="molecule type" value="Genomic_DNA"/>
</dbReference>
<dbReference type="Pfam" id="PF00085">
    <property type="entry name" value="Thioredoxin"/>
    <property type="match status" value="1"/>
</dbReference>
<evidence type="ECO:0000259" key="1">
    <source>
        <dbReference type="Pfam" id="PF00085"/>
    </source>
</evidence>
<gene>
    <name evidence="2" type="ORF">ACFFSA_27800</name>
</gene>
<dbReference type="RefSeq" id="WP_344997921.1">
    <property type="nucleotide sequence ID" value="NZ_BAAAXV010000009.1"/>
</dbReference>
<dbReference type="Gene3D" id="3.40.30.10">
    <property type="entry name" value="Glutaredoxin"/>
    <property type="match status" value="1"/>
</dbReference>
<dbReference type="Proteomes" id="UP001589532">
    <property type="component" value="Unassembled WGS sequence"/>
</dbReference>
<dbReference type="InterPro" id="IPR013766">
    <property type="entry name" value="Thioredoxin_domain"/>
</dbReference>
<protein>
    <submittedName>
        <fullName evidence="2">Thioredoxin family protein</fullName>
    </submittedName>
</protein>
<dbReference type="SUPFAM" id="SSF52833">
    <property type="entry name" value="Thioredoxin-like"/>
    <property type="match status" value="1"/>
</dbReference>
<proteinExistence type="predicted"/>
<organism evidence="2 3">
    <name type="scientific">Nonomuraea helvata</name>
    <dbReference type="NCBI Taxonomy" id="37484"/>
    <lineage>
        <taxon>Bacteria</taxon>
        <taxon>Bacillati</taxon>
        <taxon>Actinomycetota</taxon>
        <taxon>Actinomycetes</taxon>
        <taxon>Streptosporangiales</taxon>
        <taxon>Streptosporangiaceae</taxon>
        <taxon>Nonomuraea</taxon>
    </lineage>
</organism>
<dbReference type="CDD" id="cd02947">
    <property type="entry name" value="TRX_family"/>
    <property type="match status" value="1"/>
</dbReference>
<reference evidence="2 3" key="1">
    <citation type="submission" date="2024-09" db="EMBL/GenBank/DDBJ databases">
        <authorList>
            <person name="Sun Q."/>
            <person name="Mori K."/>
        </authorList>
    </citation>
    <scope>NUCLEOTIDE SEQUENCE [LARGE SCALE GENOMIC DNA]</scope>
    <source>
        <strain evidence="2 3">JCM 3143</strain>
    </source>
</reference>
<feature type="domain" description="Thioredoxin" evidence="1">
    <location>
        <begin position="51"/>
        <end position="131"/>
    </location>
</feature>
<name>A0ABV5S5G4_9ACTN</name>
<dbReference type="InterPro" id="IPR036249">
    <property type="entry name" value="Thioredoxin-like_sf"/>
</dbReference>
<evidence type="ECO:0000313" key="3">
    <source>
        <dbReference type="Proteomes" id="UP001589532"/>
    </source>
</evidence>